<evidence type="ECO:0000313" key="2">
    <source>
        <dbReference type="Proteomes" id="UP000688137"/>
    </source>
</evidence>
<keyword evidence="2" id="KW-1185">Reference proteome</keyword>
<dbReference type="AlphaFoldDB" id="A0A8S1JM85"/>
<evidence type="ECO:0000313" key="1">
    <source>
        <dbReference type="EMBL" id="CAD8042791.1"/>
    </source>
</evidence>
<proteinExistence type="predicted"/>
<organism evidence="1 2">
    <name type="scientific">Paramecium primaurelia</name>
    <dbReference type="NCBI Taxonomy" id="5886"/>
    <lineage>
        <taxon>Eukaryota</taxon>
        <taxon>Sar</taxon>
        <taxon>Alveolata</taxon>
        <taxon>Ciliophora</taxon>
        <taxon>Intramacronucleata</taxon>
        <taxon>Oligohymenophorea</taxon>
        <taxon>Peniculida</taxon>
        <taxon>Parameciidae</taxon>
        <taxon>Paramecium</taxon>
    </lineage>
</organism>
<comment type="caution">
    <text evidence="1">The sequence shown here is derived from an EMBL/GenBank/DDBJ whole genome shotgun (WGS) entry which is preliminary data.</text>
</comment>
<dbReference type="Proteomes" id="UP000688137">
    <property type="component" value="Unassembled WGS sequence"/>
</dbReference>
<reference evidence="1" key="1">
    <citation type="submission" date="2021-01" db="EMBL/GenBank/DDBJ databases">
        <authorList>
            <consortium name="Genoscope - CEA"/>
            <person name="William W."/>
        </authorList>
    </citation>
    <scope>NUCLEOTIDE SEQUENCE</scope>
</reference>
<accession>A0A8S1JM85</accession>
<dbReference type="EMBL" id="CAJJDM010000001">
    <property type="protein sequence ID" value="CAD8042791.1"/>
    <property type="molecule type" value="Genomic_DNA"/>
</dbReference>
<gene>
    <name evidence="1" type="ORF">PPRIM_AZ9-3.1.T0040005</name>
</gene>
<protein>
    <submittedName>
        <fullName evidence="1">Uncharacterized protein</fullName>
    </submittedName>
</protein>
<sequence>MMRYLRLNHYDTNTLQLHFEYKVMLSLVIDDISSILTPCLKSIKQYLTMIETSQPFWQDLLIQRRSNIKYENIITVYQQNKYWNIHFMVSKQYYNRMKVNGIIVFQTQLK</sequence>
<name>A0A8S1JM85_PARPR</name>